<keyword evidence="3" id="KW-1185">Reference proteome</keyword>
<dbReference type="Pfam" id="PF24494">
    <property type="entry name" value="DUF7587"/>
    <property type="match status" value="1"/>
</dbReference>
<dbReference type="OrthoDB" id="3483554at2759"/>
<name>A0A1E3B5G9_ASPCR</name>
<accession>A0A1E3B5G9</accession>
<feature type="domain" description="DUF7587" evidence="1">
    <location>
        <begin position="45"/>
        <end position="182"/>
    </location>
</feature>
<organism evidence="2 3">
    <name type="scientific">Aspergillus cristatus</name>
    <name type="common">Chinese Fuzhuan brick tea-fermentation fungus</name>
    <name type="synonym">Eurotium cristatum</name>
    <dbReference type="NCBI Taxonomy" id="573508"/>
    <lineage>
        <taxon>Eukaryota</taxon>
        <taxon>Fungi</taxon>
        <taxon>Dikarya</taxon>
        <taxon>Ascomycota</taxon>
        <taxon>Pezizomycotina</taxon>
        <taxon>Eurotiomycetes</taxon>
        <taxon>Eurotiomycetidae</taxon>
        <taxon>Eurotiales</taxon>
        <taxon>Aspergillaceae</taxon>
        <taxon>Aspergillus</taxon>
        <taxon>Aspergillus subgen. Aspergillus</taxon>
    </lineage>
</organism>
<comment type="caution">
    <text evidence="2">The sequence shown here is derived from an EMBL/GenBank/DDBJ whole genome shotgun (WGS) entry which is preliminary data.</text>
</comment>
<dbReference type="InterPro" id="IPR056009">
    <property type="entry name" value="DUF7587"/>
</dbReference>
<evidence type="ECO:0000259" key="1">
    <source>
        <dbReference type="Pfam" id="PF24494"/>
    </source>
</evidence>
<dbReference type="Proteomes" id="UP000094569">
    <property type="component" value="Unassembled WGS sequence"/>
</dbReference>
<dbReference type="AlphaFoldDB" id="A0A1E3B5G9"/>
<reference evidence="2 3" key="1">
    <citation type="journal article" date="2016" name="BMC Genomics">
        <title>Comparative genomic and transcriptomic analyses of the Fuzhuan brick tea-fermentation fungus Aspergillus cristatus.</title>
        <authorList>
            <person name="Ge Y."/>
            <person name="Wang Y."/>
            <person name="Liu Y."/>
            <person name="Tan Y."/>
            <person name="Ren X."/>
            <person name="Zhang X."/>
            <person name="Hyde K.D."/>
            <person name="Liu Y."/>
            <person name="Liu Z."/>
        </authorList>
    </citation>
    <scope>NUCLEOTIDE SEQUENCE [LARGE SCALE GENOMIC DNA]</scope>
    <source>
        <strain evidence="2 3">GZAAS20.1005</strain>
    </source>
</reference>
<evidence type="ECO:0000313" key="2">
    <source>
        <dbReference type="EMBL" id="ODM16210.1"/>
    </source>
</evidence>
<dbReference type="EMBL" id="JXNT01000012">
    <property type="protein sequence ID" value="ODM16210.1"/>
    <property type="molecule type" value="Genomic_DNA"/>
</dbReference>
<dbReference type="VEuPathDB" id="FungiDB:SI65_08209"/>
<evidence type="ECO:0000313" key="3">
    <source>
        <dbReference type="Proteomes" id="UP000094569"/>
    </source>
</evidence>
<gene>
    <name evidence="2" type="ORF">SI65_08209</name>
</gene>
<protein>
    <recommendedName>
        <fullName evidence="1">DUF7587 domain-containing protein</fullName>
    </recommendedName>
</protein>
<proteinExistence type="predicted"/>
<sequence>MADEVPLTPFVVSSLLNDSLSVISEEERHPWSPPCHMSFDKPLMRIWDDRSGSRPDTANRMESRSYRQPLSTWEDRKRYLAIHADYTCWKKTPFISFTASARELQRIADTRPAYRGVKMITVLNPNVRLAKGLPVIAMEPEMRHYGVADPYKRSNEFYKDEFLCLWEVTESEVVGHWQWNDLVRNSCWYEEIVSPAFEKHERSFVRQTDGEALNMSTLLDALPDDTWPSFESDSPGPYTDWDTSSEEHEVYFLDEYDSYDSYDEVEEANATDDMFKVLEGDW</sequence>